<feature type="transmembrane region" description="Helical" evidence="5">
    <location>
        <begin position="97"/>
        <end position="121"/>
    </location>
</feature>
<feature type="transmembrane region" description="Helical" evidence="5">
    <location>
        <begin position="161"/>
        <end position="187"/>
    </location>
</feature>
<evidence type="ECO:0000256" key="3">
    <source>
        <dbReference type="ARBA" id="ARBA00022989"/>
    </source>
</evidence>
<evidence type="ECO:0000256" key="1">
    <source>
        <dbReference type="ARBA" id="ARBA00004141"/>
    </source>
</evidence>
<evidence type="ECO:0000313" key="8">
    <source>
        <dbReference type="Proteomes" id="UP000216052"/>
    </source>
</evidence>
<feature type="transmembrane region" description="Helical" evidence="5">
    <location>
        <begin position="127"/>
        <end position="149"/>
    </location>
</feature>
<accession>A0ABZ3IX28</accession>
<comment type="subcellular location">
    <subcellularLocation>
        <location evidence="1">Membrane</location>
        <topology evidence="1">Multi-pass membrane protein</topology>
    </subcellularLocation>
</comment>
<reference evidence="7" key="1">
    <citation type="submission" date="2024-05" db="EMBL/GenBank/DDBJ databases">
        <title>Isolation and characterization of Sporomusa carbonis sp. nov., a carboxydotrophic hydrogenogen in the genus of Sporomusa isolated from a charcoal burning pile.</title>
        <authorList>
            <person name="Boeer T."/>
            <person name="Rosenbaum F."/>
            <person name="Eysell L."/>
            <person name="Mueller V."/>
            <person name="Daniel R."/>
            <person name="Poehlein A."/>
        </authorList>
    </citation>
    <scope>NUCLEOTIDE SEQUENCE [LARGE SCALE GENOMIC DNA]</scope>
    <source>
        <strain evidence="7">DSM 3132</strain>
    </source>
</reference>
<evidence type="ECO:0000256" key="4">
    <source>
        <dbReference type="ARBA" id="ARBA00023136"/>
    </source>
</evidence>
<feature type="transmembrane region" description="Helical" evidence="5">
    <location>
        <begin position="59"/>
        <end position="85"/>
    </location>
</feature>
<keyword evidence="2 5" id="KW-0812">Transmembrane</keyword>
<feature type="domain" description="Yip1" evidence="6">
    <location>
        <begin position="10"/>
        <end position="177"/>
    </location>
</feature>
<dbReference type="InterPro" id="IPR006977">
    <property type="entry name" value="Yip1_dom"/>
</dbReference>
<protein>
    <recommendedName>
        <fullName evidence="6">Yip1 domain-containing protein</fullName>
    </recommendedName>
</protein>
<dbReference type="RefSeq" id="WP_093793881.1">
    <property type="nucleotide sequence ID" value="NZ_CP155571.1"/>
</dbReference>
<keyword evidence="3 5" id="KW-1133">Transmembrane helix</keyword>
<name>A0ABZ3IX28_SPOA4</name>
<dbReference type="Pfam" id="PF04893">
    <property type="entry name" value="Yip1"/>
    <property type="match status" value="1"/>
</dbReference>
<feature type="transmembrane region" description="Helical" evidence="5">
    <location>
        <begin position="27"/>
        <end position="47"/>
    </location>
</feature>
<evidence type="ECO:0000256" key="5">
    <source>
        <dbReference type="SAM" id="Phobius"/>
    </source>
</evidence>
<proteinExistence type="predicted"/>
<gene>
    <name evidence="7" type="ORF">SPACI_003180</name>
</gene>
<organism evidence="7 8">
    <name type="scientific">Sporomusa acidovorans (strain ATCC 49682 / DSM 3132 / Mol)</name>
    <dbReference type="NCBI Taxonomy" id="1123286"/>
    <lineage>
        <taxon>Bacteria</taxon>
        <taxon>Bacillati</taxon>
        <taxon>Bacillota</taxon>
        <taxon>Negativicutes</taxon>
        <taxon>Selenomonadales</taxon>
        <taxon>Sporomusaceae</taxon>
        <taxon>Sporomusa</taxon>
    </lineage>
</organism>
<evidence type="ECO:0000256" key="2">
    <source>
        <dbReference type="ARBA" id="ARBA00022692"/>
    </source>
</evidence>
<evidence type="ECO:0000313" key="7">
    <source>
        <dbReference type="EMBL" id="XFO70330.1"/>
    </source>
</evidence>
<dbReference type="Proteomes" id="UP000216052">
    <property type="component" value="Chromosome"/>
</dbReference>
<dbReference type="EMBL" id="CP155571">
    <property type="protein sequence ID" value="XFO70330.1"/>
    <property type="molecule type" value="Genomic_DNA"/>
</dbReference>
<evidence type="ECO:0000259" key="6">
    <source>
        <dbReference type="Pfam" id="PF04893"/>
    </source>
</evidence>
<keyword evidence="4 5" id="KW-0472">Membrane</keyword>
<keyword evidence="8" id="KW-1185">Reference proteome</keyword>
<sequence>MGNFLETIYDVLFNPKTAMQVIADKKLIGQAFAMFTIGMLVPVWAVYTGIRATQGIPAVGFLFVLHFIGSLLLWIMGACVLHFIAELAGGRGTAVGLFAALGFAHLPRIAAIPLGVIAALLPDGLRGVAFGVIGLLIVIWTLSLDVAAIRGAHGLSAAKAVLVLAAPLLVLIGGIVVVVVFLGSTLLQLPFHV</sequence>